<evidence type="ECO:0000313" key="1">
    <source>
        <dbReference type="EMBL" id="MTH61878.1"/>
    </source>
</evidence>
<name>A0A844HS26_9RHOB</name>
<reference evidence="1 2" key="1">
    <citation type="submission" date="2019-11" db="EMBL/GenBank/DDBJ databases">
        <authorList>
            <person name="Dong K."/>
        </authorList>
    </citation>
    <scope>NUCLEOTIDE SEQUENCE [LARGE SCALE GENOMIC DNA]</scope>
    <source>
        <strain evidence="1 2">NBRC 112902</strain>
    </source>
</reference>
<dbReference type="Proteomes" id="UP000449846">
    <property type="component" value="Unassembled WGS sequence"/>
</dbReference>
<protein>
    <submittedName>
        <fullName evidence="1">Uncharacterized protein</fullName>
    </submittedName>
</protein>
<proteinExistence type="predicted"/>
<keyword evidence="2" id="KW-1185">Reference proteome</keyword>
<dbReference type="RefSeq" id="WP_170297775.1">
    <property type="nucleotide sequence ID" value="NZ_WMIG01000021.1"/>
</dbReference>
<comment type="caution">
    <text evidence="1">The sequence shown here is derived from an EMBL/GenBank/DDBJ whole genome shotgun (WGS) entry which is preliminary data.</text>
</comment>
<sequence>MLLVVFGVLHRFSCSRRKALSRINRQKAEMFAKNFEIRMPGTFWRDARFAPSRNRT</sequence>
<dbReference type="EMBL" id="WMIG01000021">
    <property type="protein sequence ID" value="MTH61878.1"/>
    <property type="molecule type" value="Genomic_DNA"/>
</dbReference>
<dbReference type="AlphaFoldDB" id="A0A844HS26"/>
<accession>A0A844HS26</accession>
<organism evidence="1 2">
    <name type="scientific">Paracoccus litorisediminis</name>
    <dbReference type="NCBI Taxonomy" id="2006130"/>
    <lineage>
        <taxon>Bacteria</taxon>
        <taxon>Pseudomonadati</taxon>
        <taxon>Pseudomonadota</taxon>
        <taxon>Alphaproteobacteria</taxon>
        <taxon>Rhodobacterales</taxon>
        <taxon>Paracoccaceae</taxon>
        <taxon>Paracoccus</taxon>
    </lineage>
</organism>
<gene>
    <name evidence="1" type="ORF">GL300_22025</name>
</gene>
<evidence type="ECO:0000313" key="2">
    <source>
        <dbReference type="Proteomes" id="UP000449846"/>
    </source>
</evidence>